<comment type="caution">
    <text evidence="1">The sequence shown here is derived from an EMBL/GenBank/DDBJ whole genome shotgun (WGS) entry which is preliminary data.</text>
</comment>
<dbReference type="RefSeq" id="XP_058304462.1">
    <property type="nucleotide sequence ID" value="XM_058457563.1"/>
</dbReference>
<keyword evidence="2" id="KW-1185">Reference proteome</keyword>
<proteinExistence type="predicted"/>
<dbReference type="Proteomes" id="UP001150904">
    <property type="component" value="Unassembled WGS sequence"/>
</dbReference>
<reference evidence="1" key="1">
    <citation type="submission" date="2022-12" db="EMBL/GenBank/DDBJ databases">
        <authorList>
            <person name="Petersen C."/>
        </authorList>
    </citation>
    <scope>NUCLEOTIDE SEQUENCE</scope>
    <source>
        <strain evidence="1">IBT 15544</strain>
    </source>
</reference>
<evidence type="ECO:0000313" key="2">
    <source>
        <dbReference type="Proteomes" id="UP001150904"/>
    </source>
</evidence>
<sequence length="81" mass="8765">MISEISPNPKSRGNGAPVTVTAVYLAHSRRMGEDVESVDQHCLNGARMYCIRMTGGWMVEPVEDHTGYFVYIGGMGKSSGA</sequence>
<dbReference type="EMBL" id="JAPQKR010000016">
    <property type="protein sequence ID" value="KAJ5191522.1"/>
    <property type="molecule type" value="Genomic_DNA"/>
</dbReference>
<dbReference type="OrthoDB" id="3830579at2759"/>
<organism evidence="1 2">
    <name type="scientific">Penicillium cinerascens</name>
    <dbReference type="NCBI Taxonomy" id="70096"/>
    <lineage>
        <taxon>Eukaryota</taxon>
        <taxon>Fungi</taxon>
        <taxon>Dikarya</taxon>
        <taxon>Ascomycota</taxon>
        <taxon>Pezizomycotina</taxon>
        <taxon>Eurotiomycetes</taxon>
        <taxon>Eurotiomycetidae</taxon>
        <taxon>Eurotiales</taxon>
        <taxon>Aspergillaceae</taxon>
        <taxon>Penicillium</taxon>
    </lineage>
</organism>
<name>A0A9W9J7U9_9EURO</name>
<dbReference type="GeneID" id="83184864"/>
<reference evidence="1" key="2">
    <citation type="journal article" date="2023" name="IMA Fungus">
        <title>Comparative genomic study of the Penicillium genus elucidates a diverse pangenome and 15 lateral gene transfer events.</title>
        <authorList>
            <person name="Petersen C."/>
            <person name="Sorensen T."/>
            <person name="Nielsen M.R."/>
            <person name="Sondergaard T.E."/>
            <person name="Sorensen J.L."/>
            <person name="Fitzpatrick D.A."/>
            <person name="Frisvad J.C."/>
            <person name="Nielsen K.L."/>
        </authorList>
    </citation>
    <scope>NUCLEOTIDE SEQUENCE</scope>
    <source>
        <strain evidence="1">IBT 15544</strain>
    </source>
</reference>
<accession>A0A9W9J7U9</accession>
<evidence type="ECO:0000313" key="1">
    <source>
        <dbReference type="EMBL" id="KAJ5191522.1"/>
    </source>
</evidence>
<gene>
    <name evidence="1" type="ORF">N7498_010507</name>
</gene>
<dbReference type="AlphaFoldDB" id="A0A9W9J7U9"/>
<protein>
    <submittedName>
        <fullName evidence="1">Uncharacterized protein</fullName>
    </submittedName>
</protein>